<dbReference type="Pfam" id="PF00881">
    <property type="entry name" value="Nitroreductase"/>
    <property type="match status" value="2"/>
</dbReference>
<evidence type="ECO:0000256" key="2">
    <source>
        <dbReference type="ARBA" id="ARBA00023002"/>
    </source>
</evidence>
<dbReference type="OrthoDB" id="9812105at2"/>
<dbReference type="EMBL" id="LR134523">
    <property type="protein sequence ID" value="VEJ36298.1"/>
    <property type="molecule type" value="Genomic_DNA"/>
</dbReference>
<evidence type="ECO:0000313" key="5">
    <source>
        <dbReference type="Proteomes" id="UP000269544"/>
    </source>
</evidence>
<gene>
    <name evidence="4" type="ORF">NCTC13079_01502</name>
</gene>
<dbReference type="Proteomes" id="UP000269544">
    <property type="component" value="Chromosome"/>
</dbReference>
<proteinExistence type="inferred from homology"/>
<dbReference type="InterPro" id="IPR000415">
    <property type="entry name" value="Nitroreductase-like"/>
</dbReference>
<accession>A0A448V3D3</accession>
<dbReference type="SUPFAM" id="SSF55469">
    <property type="entry name" value="FMN-dependent nitroreductase-like"/>
    <property type="match status" value="1"/>
</dbReference>
<dbReference type="PANTHER" id="PTHR43673">
    <property type="entry name" value="NAD(P)H NITROREDUCTASE YDGI-RELATED"/>
    <property type="match status" value="1"/>
</dbReference>
<dbReference type="KEGG" id="piv:NCTC13079_01502"/>
<evidence type="ECO:0000256" key="1">
    <source>
        <dbReference type="ARBA" id="ARBA00007118"/>
    </source>
</evidence>
<keyword evidence="2" id="KW-0560">Oxidoreductase</keyword>
<organism evidence="4 5">
    <name type="scientific">Aedoeadaptatus ivorii</name>
    <dbReference type="NCBI Taxonomy" id="54006"/>
    <lineage>
        <taxon>Bacteria</taxon>
        <taxon>Bacillati</taxon>
        <taxon>Bacillota</taxon>
        <taxon>Tissierellia</taxon>
        <taxon>Tissierellales</taxon>
        <taxon>Peptoniphilaceae</taxon>
        <taxon>Aedoeadaptatus</taxon>
    </lineage>
</organism>
<dbReference type="GO" id="GO:0016491">
    <property type="term" value="F:oxidoreductase activity"/>
    <property type="evidence" value="ECO:0007669"/>
    <property type="project" value="UniProtKB-KW"/>
</dbReference>
<evidence type="ECO:0000313" key="4">
    <source>
        <dbReference type="EMBL" id="VEJ36298.1"/>
    </source>
</evidence>
<evidence type="ECO:0000259" key="3">
    <source>
        <dbReference type="Pfam" id="PF00881"/>
    </source>
</evidence>
<reference evidence="4 5" key="1">
    <citation type="submission" date="2018-12" db="EMBL/GenBank/DDBJ databases">
        <authorList>
            <consortium name="Pathogen Informatics"/>
        </authorList>
    </citation>
    <scope>NUCLEOTIDE SEQUENCE [LARGE SCALE GENOMIC DNA]</scope>
    <source>
        <strain evidence="4 5">NCTC13079</strain>
    </source>
</reference>
<dbReference type="RefSeq" id="WP_126466195.1">
    <property type="nucleotide sequence ID" value="NZ_JAUSWF010000004.1"/>
</dbReference>
<dbReference type="PANTHER" id="PTHR43673:SF10">
    <property type="entry name" value="NADH DEHYDROGENASE_NAD(P)H NITROREDUCTASE XCC3605-RELATED"/>
    <property type="match status" value="1"/>
</dbReference>
<comment type="similarity">
    <text evidence="1">Belongs to the nitroreductase family.</text>
</comment>
<dbReference type="AlphaFoldDB" id="A0A448V3D3"/>
<name>A0A448V3D3_9FIRM</name>
<dbReference type="CDD" id="cd02151">
    <property type="entry name" value="nitroreductase"/>
    <property type="match status" value="1"/>
</dbReference>
<keyword evidence="5" id="KW-1185">Reference proteome</keyword>
<feature type="domain" description="Nitroreductase" evidence="3">
    <location>
        <begin position="74"/>
        <end position="152"/>
    </location>
</feature>
<dbReference type="InterPro" id="IPR029479">
    <property type="entry name" value="Nitroreductase"/>
</dbReference>
<sequence length="174" mass="19677">MELKERILKRRAVRKYVPGETMDRDTLLEVLMYASMGPSKGNAHPVEFLLVEDEEKKRKLAAIKRYGTKYLSDAPQILIVMGNTSVDSTWVEEASIAASYLGLLLEEEGFGSSWVNIRDQKTQEGEDAEAAVKKLFNIPPEYGVLALIPFGKQDERLPKRKPFDASEKLHTDSF</sequence>
<feature type="domain" description="Nitroreductase" evidence="3">
    <location>
        <begin position="7"/>
        <end position="63"/>
    </location>
</feature>
<protein>
    <submittedName>
        <fullName evidence="4">5,6-dimethylbenzimidazole synthase</fullName>
    </submittedName>
</protein>
<dbReference type="Gene3D" id="3.40.109.10">
    <property type="entry name" value="NADH Oxidase"/>
    <property type="match status" value="1"/>
</dbReference>